<dbReference type="Proteomes" id="UP001251524">
    <property type="component" value="Unassembled WGS sequence"/>
</dbReference>
<feature type="signal peptide" evidence="1">
    <location>
        <begin position="1"/>
        <end position="24"/>
    </location>
</feature>
<dbReference type="Pfam" id="PF00248">
    <property type="entry name" value="Aldo_ket_red"/>
    <property type="match status" value="1"/>
</dbReference>
<evidence type="ECO:0000256" key="1">
    <source>
        <dbReference type="SAM" id="SignalP"/>
    </source>
</evidence>
<evidence type="ECO:0000313" key="3">
    <source>
        <dbReference type="EMBL" id="MDR7134729.1"/>
    </source>
</evidence>
<dbReference type="InterPro" id="IPR023210">
    <property type="entry name" value="NADP_OxRdtase_dom"/>
</dbReference>
<organism evidence="3 4">
    <name type="scientific">Lysobacter niastensis</name>
    <dbReference type="NCBI Taxonomy" id="380629"/>
    <lineage>
        <taxon>Bacteria</taxon>
        <taxon>Pseudomonadati</taxon>
        <taxon>Pseudomonadota</taxon>
        <taxon>Gammaproteobacteria</taxon>
        <taxon>Lysobacterales</taxon>
        <taxon>Lysobacteraceae</taxon>
        <taxon>Lysobacter</taxon>
    </lineage>
</organism>
<comment type="caution">
    <text evidence="3">The sequence shown here is derived from an EMBL/GenBank/DDBJ whole genome shotgun (WGS) entry which is preliminary data.</text>
</comment>
<dbReference type="SUPFAM" id="SSF51430">
    <property type="entry name" value="NAD(P)-linked oxidoreductase"/>
    <property type="match status" value="1"/>
</dbReference>
<feature type="domain" description="NADP-dependent oxidoreductase" evidence="2">
    <location>
        <begin position="69"/>
        <end position="322"/>
    </location>
</feature>
<name>A0ABU1WAS9_9GAMM</name>
<dbReference type="CDD" id="cd19095">
    <property type="entry name" value="AKR_PA4992-like"/>
    <property type="match status" value="1"/>
</dbReference>
<dbReference type="Gene3D" id="3.20.20.100">
    <property type="entry name" value="NADP-dependent oxidoreductase domain"/>
    <property type="match status" value="1"/>
</dbReference>
<dbReference type="InterPro" id="IPR053135">
    <property type="entry name" value="AKR2_Oxidoreductase"/>
</dbReference>
<feature type="chain" id="PRO_5046274249" evidence="1">
    <location>
        <begin position="25"/>
        <end position="326"/>
    </location>
</feature>
<gene>
    <name evidence="3" type="ORF">J2X06_001938</name>
</gene>
<dbReference type="PANTHER" id="PTHR43312:SF1">
    <property type="entry name" value="NADP-DEPENDENT OXIDOREDUCTASE DOMAIN-CONTAINING PROTEIN"/>
    <property type="match status" value="1"/>
</dbReference>
<accession>A0ABU1WAS9</accession>
<dbReference type="EMBL" id="JAVDVY010000002">
    <property type="protein sequence ID" value="MDR7134729.1"/>
    <property type="molecule type" value="Genomic_DNA"/>
</dbReference>
<proteinExistence type="predicted"/>
<dbReference type="RefSeq" id="WP_310061571.1">
    <property type="nucleotide sequence ID" value="NZ_JAVDVY010000002.1"/>
</dbReference>
<dbReference type="PROSITE" id="PS51318">
    <property type="entry name" value="TAT"/>
    <property type="match status" value="1"/>
</dbReference>
<protein>
    <submittedName>
        <fullName evidence="3">Aryl-alcohol dehydrogenase-like predicted oxidoreductase</fullName>
    </submittedName>
</protein>
<keyword evidence="1" id="KW-0732">Signal</keyword>
<dbReference type="PANTHER" id="PTHR43312">
    <property type="entry name" value="D-THREO-ALDOSE 1-DEHYDROGENASE"/>
    <property type="match status" value="1"/>
</dbReference>
<dbReference type="InterPro" id="IPR036812">
    <property type="entry name" value="NAD(P)_OxRdtase_dom_sf"/>
</dbReference>
<reference evidence="3 4" key="1">
    <citation type="submission" date="2023-07" db="EMBL/GenBank/DDBJ databases">
        <title>Sorghum-associated microbial communities from plants grown in Nebraska, USA.</title>
        <authorList>
            <person name="Schachtman D."/>
        </authorList>
    </citation>
    <scope>NUCLEOTIDE SEQUENCE [LARGE SCALE GENOMIC DNA]</scope>
    <source>
        <strain evidence="3 4">BE198</strain>
    </source>
</reference>
<keyword evidence="4" id="KW-1185">Reference proteome</keyword>
<evidence type="ECO:0000313" key="4">
    <source>
        <dbReference type="Proteomes" id="UP001251524"/>
    </source>
</evidence>
<evidence type="ECO:0000259" key="2">
    <source>
        <dbReference type="Pfam" id="PF00248"/>
    </source>
</evidence>
<dbReference type="InterPro" id="IPR006311">
    <property type="entry name" value="TAT_signal"/>
</dbReference>
<sequence length="326" mass="34976">MANRRDFLTTATLAAAGVALAPLAACSREQSQPASPATATASAPVAPAAFSGTLLTRAIPSTGEKIPVIGMGTSGSFEVEGDVDARASLREVLATFVAAGAKLIDTAPTYSSAEDVLGDLVAESKVRERLFLATKLSGVTGRNEGLAQFQDSLRRLKTDKVELLQVHNLRDTDTQIALARELKQQGKIRYTGLTHYREDGQAQLAQEMRKHKPDFIQINYSPVSRGIEQTILPMARDLGIAVMINRAFEDGRLISQVRDKPLPTWAKDVGADSWAQLILKFVLSPEAVTVVIPATSKPRHQLDNLKAGTGPMLDDKQRAALVAALG</sequence>